<dbReference type="InterPro" id="IPR013785">
    <property type="entry name" value="Aldolase_TIM"/>
</dbReference>
<accession>A0A6H0KK29</accession>
<evidence type="ECO:0000256" key="1">
    <source>
        <dbReference type="ARBA" id="ARBA00001966"/>
    </source>
</evidence>
<dbReference type="SFLD" id="SFLDG01065">
    <property type="entry name" value="anaerobic_coproporphyrinogen-I"/>
    <property type="match status" value="1"/>
</dbReference>
<dbReference type="PANTHER" id="PTHR13932">
    <property type="entry name" value="COPROPORPHYRINIGEN III OXIDASE"/>
    <property type="match status" value="1"/>
</dbReference>
<dbReference type="GO" id="GO:0006779">
    <property type="term" value="P:porphyrin-containing compound biosynthetic process"/>
    <property type="evidence" value="ECO:0007669"/>
    <property type="project" value="TreeGrafter"/>
</dbReference>
<protein>
    <submittedName>
        <fullName evidence="7">Radical SAM protein</fullName>
    </submittedName>
</protein>
<proteinExistence type="predicted"/>
<dbReference type="InterPro" id="IPR007197">
    <property type="entry name" value="rSAM"/>
</dbReference>
<feature type="domain" description="Radical SAM core" evidence="6">
    <location>
        <begin position="53"/>
        <end position="285"/>
    </location>
</feature>
<dbReference type="PROSITE" id="PS51918">
    <property type="entry name" value="RADICAL_SAM"/>
    <property type="match status" value="1"/>
</dbReference>
<evidence type="ECO:0000259" key="6">
    <source>
        <dbReference type="PROSITE" id="PS51918"/>
    </source>
</evidence>
<dbReference type="RefSeq" id="WP_167960473.1">
    <property type="nucleotide sequence ID" value="NZ_CP050831.1"/>
</dbReference>
<evidence type="ECO:0000313" key="7">
    <source>
        <dbReference type="EMBL" id="QIU93381.1"/>
    </source>
</evidence>
<dbReference type="Proteomes" id="UP000501780">
    <property type="component" value="Chromosome"/>
</dbReference>
<keyword evidence="5" id="KW-0411">Iron-sulfur</keyword>
<evidence type="ECO:0000256" key="5">
    <source>
        <dbReference type="ARBA" id="ARBA00023014"/>
    </source>
</evidence>
<evidence type="ECO:0000256" key="3">
    <source>
        <dbReference type="ARBA" id="ARBA00022723"/>
    </source>
</evidence>
<dbReference type="Gene3D" id="3.20.20.70">
    <property type="entry name" value="Aldolase class I"/>
    <property type="match status" value="1"/>
</dbReference>
<name>A0A6H0KK29_9BACE</name>
<dbReference type="Pfam" id="PF04055">
    <property type="entry name" value="Radical_SAM"/>
    <property type="match status" value="1"/>
</dbReference>
<dbReference type="InterPro" id="IPR058240">
    <property type="entry name" value="rSAM_sf"/>
</dbReference>
<gene>
    <name evidence="7" type="ORF">BacF7301_04090</name>
</gene>
<reference evidence="7 8" key="1">
    <citation type="submission" date="2020-03" db="EMBL/GenBank/DDBJ databases">
        <title>Genomic analysis of Bacteroides faecium CBA7301.</title>
        <authorList>
            <person name="Kim J."/>
            <person name="Roh S.W."/>
        </authorList>
    </citation>
    <scope>NUCLEOTIDE SEQUENCE [LARGE SCALE GENOMIC DNA]</scope>
    <source>
        <strain evidence="7 8">CBA7301</strain>
    </source>
</reference>
<dbReference type="InterPro" id="IPR006638">
    <property type="entry name" value="Elp3/MiaA/NifB-like_rSAM"/>
</dbReference>
<keyword evidence="8" id="KW-1185">Reference proteome</keyword>
<organism evidence="7 8">
    <name type="scientific">Bacteroides faecium</name>
    <dbReference type="NCBI Taxonomy" id="2715212"/>
    <lineage>
        <taxon>Bacteria</taxon>
        <taxon>Pseudomonadati</taxon>
        <taxon>Bacteroidota</taxon>
        <taxon>Bacteroidia</taxon>
        <taxon>Bacteroidales</taxon>
        <taxon>Bacteroidaceae</taxon>
        <taxon>Bacteroides</taxon>
    </lineage>
</organism>
<keyword evidence="3" id="KW-0479">Metal-binding</keyword>
<dbReference type="GO" id="GO:0046872">
    <property type="term" value="F:metal ion binding"/>
    <property type="evidence" value="ECO:0007669"/>
    <property type="project" value="UniProtKB-KW"/>
</dbReference>
<dbReference type="SFLD" id="SFLDS00029">
    <property type="entry name" value="Radical_SAM"/>
    <property type="match status" value="1"/>
</dbReference>
<dbReference type="GO" id="GO:0003824">
    <property type="term" value="F:catalytic activity"/>
    <property type="evidence" value="ECO:0007669"/>
    <property type="project" value="InterPro"/>
</dbReference>
<dbReference type="InterPro" id="IPR034505">
    <property type="entry name" value="Coproporphyrinogen-III_oxidase"/>
</dbReference>
<keyword evidence="2" id="KW-0949">S-adenosyl-L-methionine</keyword>
<evidence type="ECO:0000313" key="8">
    <source>
        <dbReference type="Proteomes" id="UP000501780"/>
    </source>
</evidence>
<dbReference type="GO" id="GO:0051539">
    <property type="term" value="F:4 iron, 4 sulfur cluster binding"/>
    <property type="evidence" value="ECO:0007669"/>
    <property type="project" value="TreeGrafter"/>
</dbReference>
<dbReference type="AlphaFoldDB" id="A0A6H0KK29"/>
<dbReference type="SMART" id="SM00729">
    <property type="entry name" value="Elp3"/>
    <property type="match status" value="1"/>
</dbReference>
<dbReference type="PANTHER" id="PTHR13932:SF5">
    <property type="entry name" value="RADICAL S-ADENOSYL METHIONINE DOMAIN-CONTAINING PROTEIN 1, MITOCHONDRIAL"/>
    <property type="match status" value="1"/>
</dbReference>
<dbReference type="GO" id="GO:0005737">
    <property type="term" value="C:cytoplasm"/>
    <property type="evidence" value="ECO:0007669"/>
    <property type="project" value="TreeGrafter"/>
</dbReference>
<dbReference type="KEGG" id="bfc:BacF7301_04090"/>
<evidence type="ECO:0000256" key="4">
    <source>
        <dbReference type="ARBA" id="ARBA00023004"/>
    </source>
</evidence>
<keyword evidence="4" id="KW-0408">Iron</keyword>
<comment type="cofactor">
    <cofactor evidence="1">
        <name>[4Fe-4S] cluster</name>
        <dbReference type="ChEBI" id="CHEBI:49883"/>
    </cofactor>
</comment>
<dbReference type="EMBL" id="CP050831">
    <property type="protein sequence ID" value="QIU93381.1"/>
    <property type="molecule type" value="Genomic_DNA"/>
</dbReference>
<sequence length="438" mass="50373">MMQKGNLGLNMKEMEVPMENIFEQRRNKALLNTSYPLKPVDWVQFKSTFPLPFDMDKDICFYIHVPFCRSLCKFCEYIRFKLDNGIDEERYLDILEKDIDAFLNKYPNLRLRGFDIGGGTPTALSLRAFERLLQIYRNGVDRCNLSSDFLPSIEATFSTLDKDKIRAIATSGIKRISLGIQSANTSFLLANHRYNGSLAHMSDIFAQCRKYGVSILNIDLMYGFLNQSDKDLTAALAIISELLPEHLTIYELRTNMLNSYQSKPASCLFKQYEFLFNHIMDMGYKGRFGQNTFSRANDMGVSSYLQNRMTENCAYKGFGIAAQSKSSKGLSYNIGKNGESLTECLQQESFECGDVYILPRRELLSKYIAICGYCGMFKLSKMEEILGENPLDVFHNQFKFLFDQHLIKREEDIIYITHKGFRDYGAVLSLFHQSNKSI</sequence>
<dbReference type="SUPFAM" id="SSF102114">
    <property type="entry name" value="Radical SAM enzymes"/>
    <property type="match status" value="1"/>
</dbReference>
<evidence type="ECO:0000256" key="2">
    <source>
        <dbReference type="ARBA" id="ARBA00022691"/>
    </source>
</evidence>